<name>A0A929FXF7_9PSEU</name>
<proteinExistence type="predicted"/>
<comment type="caution">
    <text evidence="2">The sequence shown here is derived from an EMBL/GenBank/DDBJ whole genome shotgun (WGS) entry which is preliminary data.</text>
</comment>
<accession>A0A929FXF7</accession>
<evidence type="ECO:0000313" key="3">
    <source>
        <dbReference type="Proteomes" id="UP000598360"/>
    </source>
</evidence>
<sequence length="303" mass="31014">MRVLVTGAGGYLGRAVVRQLVAGGHRVSALVHRTPVAQPDVELFHGDVLDPEAVLPAVRGADAVVHLAGQAGSAARPAWHYRLNVGGAATVLDALTAAAAAADETPAFLLASTGDVYGRAGRHPIREDARARPRDAFADAKLAAEHLLGWAAGTGRIAAASLRVFNAAGAVDGAGDPDDAHTIPGMLAAARGRVAHFVVSGDGSAVRDFVHVLDIGSAFATALRGCRAGEHHVFNVGGPGASADRIAQLAAEQTGAAPAVVYRAGEIGPAPHPRANTAKLRRLGWRAEHSDPALLVREQAAAR</sequence>
<dbReference type="InterPro" id="IPR036291">
    <property type="entry name" value="NAD(P)-bd_dom_sf"/>
</dbReference>
<evidence type="ECO:0000259" key="1">
    <source>
        <dbReference type="Pfam" id="PF01370"/>
    </source>
</evidence>
<dbReference type="Proteomes" id="UP000598360">
    <property type="component" value="Unassembled WGS sequence"/>
</dbReference>
<dbReference type="SUPFAM" id="SSF51735">
    <property type="entry name" value="NAD(P)-binding Rossmann-fold domains"/>
    <property type="match status" value="1"/>
</dbReference>
<dbReference type="AlphaFoldDB" id="A0A929FXF7"/>
<dbReference type="Pfam" id="PF01370">
    <property type="entry name" value="Epimerase"/>
    <property type="match status" value="1"/>
</dbReference>
<feature type="domain" description="NAD-dependent epimerase/dehydratase" evidence="1">
    <location>
        <begin position="3"/>
        <end position="237"/>
    </location>
</feature>
<dbReference type="PANTHER" id="PTHR43245">
    <property type="entry name" value="BIFUNCTIONAL POLYMYXIN RESISTANCE PROTEIN ARNA"/>
    <property type="match status" value="1"/>
</dbReference>
<reference evidence="2" key="1">
    <citation type="submission" date="2020-10" db="EMBL/GenBank/DDBJ databases">
        <title>Diversity and distribution of actinomycetes associated with coral in the coast of Hainan.</title>
        <authorList>
            <person name="Li F."/>
        </authorList>
    </citation>
    <scope>NUCLEOTIDE SEQUENCE</scope>
    <source>
        <strain evidence="2">HNM0983</strain>
    </source>
</reference>
<dbReference type="Gene3D" id="3.40.50.720">
    <property type="entry name" value="NAD(P)-binding Rossmann-like Domain"/>
    <property type="match status" value="1"/>
</dbReference>
<gene>
    <name evidence="2" type="ORF">IQ251_09245</name>
</gene>
<dbReference type="InterPro" id="IPR001509">
    <property type="entry name" value="Epimerase_deHydtase"/>
</dbReference>
<evidence type="ECO:0000313" key="2">
    <source>
        <dbReference type="EMBL" id="MBE9374631.1"/>
    </source>
</evidence>
<protein>
    <submittedName>
        <fullName evidence="2">NAD-dependent epimerase/dehydratase family protein</fullName>
    </submittedName>
</protein>
<keyword evidence="3" id="KW-1185">Reference proteome</keyword>
<dbReference type="InterPro" id="IPR050177">
    <property type="entry name" value="Lipid_A_modif_metabolic_enz"/>
</dbReference>
<organism evidence="2 3">
    <name type="scientific">Saccharopolyspora montiporae</name>
    <dbReference type="NCBI Taxonomy" id="2781240"/>
    <lineage>
        <taxon>Bacteria</taxon>
        <taxon>Bacillati</taxon>
        <taxon>Actinomycetota</taxon>
        <taxon>Actinomycetes</taxon>
        <taxon>Pseudonocardiales</taxon>
        <taxon>Pseudonocardiaceae</taxon>
        <taxon>Saccharopolyspora</taxon>
    </lineage>
</organism>
<dbReference type="EMBL" id="JADEYC010000014">
    <property type="protein sequence ID" value="MBE9374631.1"/>
    <property type="molecule type" value="Genomic_DNA"/>
</dbReference>
<dbReference type="RefSeq" id="WP_193928067.1">
    <property type="nucleotide sequence ID" value="NZ_JADEYC010000014.1"/>
</dbReference>